<feature type="compositionally biased region" description="Polar residues" evidence="1">
    <location>
        <begin position="1"/>
        <end position="13"/>
    </location>
</feature>
<dbReference type="RefSeq" id="XP_031004434.1">
    <property type="nucleotide sequence ID" value="XM_031149592.1"/>
</dbReference>
<name>A0A8H8U043_9HELO</name>
<dbReference type="Proteomes" id="UP000431533">
    <property type="component" value="Unassembled WGS sequence"/>
</dbReference>
<feature type="non-terminal residue" evidence="2">
    <location>
        <position position="42"/>
    </location>
</feature>
<organism evidence="2 3">
    <name type="scientific">Lachnellula hyalina</name>
    <dbReference type="NCBI Taxonomy" id="1316788"/>
    <lineage>
        <taxon>Eukaryota</taxon>
        <taxon>Fungi</taxon>
        <taxon>Dikarya</taxon>
        <taxon>Ascomycota</taxon>
        <taxon>Pezizomycotina</taxon>
        <taxon>Leotiomycetes</taxon>
        <taxon>Helotiales</taxon>
        <taxon>Lachnaceae</taxon>
        <taxon>Lachnellula</taxon>
    </lineage>
</organism>
<reference evidence="2 3" key="1">
    <citation type="submission" date="2018-05" db="EMBL/GenBank/DDBJ databases">
        <title>Genome sequencing and assembly of the regulated plant pathogen Lachnellula willkommii and related sister species for the development of diagnostic species identification markers.</title>
        <authorList>
            <person name="Giroux E."/>
            <person name="Bilodeau G."/>
        </authorList>
    </citation>
    <scope>NUCLEOTIDE SEQUENCE [LARGE SCALE GENOMIC DNA]</scope>
    <source>
        <strain evidence="2 3">CBS 185.66</strain>
    </source>
</reference>
<comment type="caution">
    <text evidence="2">The sequence shown here is derived from an EMBL/GenBank/DDBJ whole genome shotgun (WGS) entry which is preliminary data.</text>
</comment>
<dbReference type="AlphaFoldDB" id="A0A8H8U043"/>
<evidence type="ECO:0000313" key="3">
    <source>
        <dbReference type="Proteomes" id="UP000431533"/>
    </source>
</evidence>
<accession>A0A8H8U043</accession>
<gene>
    <name evidence="2" type="ORF">LHYA1_G004635</name>
</gene>
<proteinExistence type="predicted"/>
<dbReference type="EMBL" id="QGMH01000089">
    <property type="protein sequence ID" value="TVY25646.1"/>
    <property type="molecule type" value="Genomic_DNA"/>
</dbReference>
<protein>
    <submittedName>
        <fullName evidence="2">Uncharacterized protein</fullName>
    </submittedName>
</protein>
<evidence type="ECO:0000256" key="1">
    <source>
        <dbReference type="SAM" id="MobiDB-lite"/>
    </source>
</evidence>
<keyword evidence="3" id="KW-1185">Reference proteome</keyword>
<feature type="region of interest" description="Disordered" evidence="1">
    <location>
        <begin position="1"/>
        <end position="42"/>
    </location>
</feature>
<dbReference type="GeneID" id="41984833"/>
<sequence>MSCIMTSSKTGSMSGKLESCMSNTVRPSGLTHGNSMSTTQNF</sequence>
<feature type="compositionally biased region" description="Polar residues" evidence="1">
    <location>
        <begin position="20"/>
        <end position="42"/>
    </location>
</feature>
<evidence type="ECO:0000313" key="2">
    <source>
        <dbReference type="EMBL" id="TVY25646.1"/>
    </source>
</evidence>